<proteinExistence type="predicted"/>
<sequence>KSLFSKLFKTYVIVTLLSIVVVSFFFYLFFKSYYFGVKEQQMIAQGEKMAGILSPFLMNQDFSRSNEIINYYNKVNRSQMWIVNTDRKLVSGLEGQKNA</sequence>
<name>A0ABU3XGH1_9BACI</name>
<comment type="caution">
    <text evidence="2">The sequence shown here is derived from an EMBL/GenBank/DDBJ whole genome shotgun (WGS) entry which is preliminary data.</text>
</comment>
<evidence type="ECO:0000313" key="3">
    <source>
        <dbReference type="Proteomes" id="UP001287282"/>
    </source>
</evidence>
<feature type="transmembrane region" description="Helical" evidence="1">
    <location>
        <begin position="12"/>
        <end position="30"/>
    </location>
</feature>
<keyword evidence="1" id="KW-1133">Transmembrane helix</keyword>
<evidence type="ECO:0000313" key="2">
    <source>
        <dbReference type="EMBL" id="MDV2686989.1"/>
    </source>
</evidence>
<feature type="non-terminal residue" evidence="2">
    <location>
        <position position="1"/>
    </location>
</feature>
<gene>
    <name evidence="2" type="ORF">RYX56_21805</name>
</gene>
<dbReference type="EMBL" id="JAWJBA010000169">
    <property type="protein sequence ID" value="MDV2686989.1"/>
    <property type="molecule type" value="Genomic_DNA"/>
</dbReference>
<keyword evidence="1" id="KW-0812">Transmembrane</keyword>
<organism evidence="2 3">
    <name type="scientific">Alkalihalophilus lindianensis</name>
    <dbReference type="NCBI Taxonomy" id="1630542"/>
    <lineage>
        <taxon>Bacteria</taxon>
        <taxon>Bacillati</taxon>
        <taxon>Bacillota</taxon>
        <taxon>Bacilli</taxon>
        <taxon>Bacillales</taxon>
        <taxon>Bacillaceae</taxon>
        <taxon>Alkalihalophilus</taxon>
    </lineage>
</organism>
<accession>A0ABU3XGH1</accession>
<keyword evidence="1" id="KW-0472">Membrane</keyword>
<dbReference type="RefSeq" id="WP_317124043.1">
    <property type="nucleotide sequence ID" value="NZ_JAWJBA010000169.1"/>
</dbReference>
<dbReference type="Proteomes" id="UP001287282">
    <property type="component" value="Unassembled WGS sequence"/>
</dbReference>
<keyword evidence="3" id="KW-1185">Reference proteome</keyword>
<evidence type="ECO:0008006" key="4">
    <source>
        <dbReference type="Google" id="ProtNLM"/>
    </source>
</evidence>
<reference evidence="2 3" key="1">
    <citation type="submission" date="2023-10" db="EMBL/GenBank/DDBJ databases">
        <title>Screening of Alkalihalobacillus lindianensis BZ-TG-R113 and Its Alleviation of Salt Stress on Rapeseed Growth.</title>
        <authorList>
            <person name="Zhao B."/>
            <person name="Guo T."/>
        </authorList>
    </citation>
    <scope>NUCLEOTIDE SEQUENCE [LARGE SCALE GENOMIC DNA]</scope>
    <source>
        <strain evidence="2 3">BZ-TG-R113</strain>
    </source>
</reference>
<protein>
    <recommendedName>
        <fullName evidence="4">Two-component sensor histidine kinase</fullName>
    </recommendedName>
</protein>
<feature type="non-terminal residue" evidence="2">
    <location>
        <position position="99"/>
    </location>
</feature>
<evidence type="ECO:0000256" key="1">
    <source>
        <dbReference type="SAM" id="Phobius"/>
    </source>
</evidence>